<evidence type="ECO:0000313" key="9">
    <source>
        <dbReference type="EMBL" id="RXM98911.1"/>
    </source>
</evidence>
<evidence type="ECO:0000256" key="1">
    <source>
        <dbReference type="ARBA" id="ARBA00004123"/>
    </source>
</evidence>
<dbReference type="GO" id="GO:0045892">
    <property type="term" value="P:negative regulation of DNA-templated transcription"/>
    <property type="evidence" value="ECO:0007669"/>
    <property type="project" value="TreeGrafter"/>
</dbReference>
<dbReference type="GO" id="GO:0042393">
    <property type="term" value="F:histone binding"/>
    <property type="evidence" value="ECO:0007669"/>
    <property type="project" value="TreeGrafter"/>
</dbReference>
<dbReference type="Proteomes" id="UP000289886">
    <property type="component" value="Unassembled WGS sequence"/>
</dbReference>
<dbReference type="InterPro" id="IPR013761">
    <property type="entry name" value="SAM/pointed_sf"/>
</dbReference>
<dbReference type="InterPro" id="IPR001660">
    <property type="entry name" value="SAM"/>
</dbReference>
<keyword evidence="3" id="KW-0678">Repressor</keyword>
<keyword evidence="10" id="KW-1185">Reference proteome</keyword>
<dbReference type="PANTHER" id="PTHR12247:SF84">
    <property type="entry name" value="SEX COMB ON MIDLEG-LIKE PROTEIN 2"/>
    <property type="match status" value="1"/>
</dbReference>
<evidence type="ECO:0000313" key="10">
    <source>
        <dbReference type="Proteomes" id="UP000289886"/>
    </source>
</evidence>
<dbReference type="InterPro" id="IPR021987">
    <property type="entry name" value="SLED"/>
</dbReference>
<proteinExistence type="inferred from homology"/>
<feature type="compositionally biased region" description="Basic and acidic residues" evidence="7">
    <location>
        <begin position="308"/>
        <end position="334"/>
    </location>
</feature>
<keyword evidence="5" id="KW-0804">Transcription</keyword>
<dbReference type="InterPro" id="IPR047531">
    <property type="entry name" value="SAM_Scm-like"/>
</dbReference>
<dbReference type="Gene3D" id="1.10.150.50">
    <property type="entry name" value="Transcription Factor, Ets-1"/>
    <property type="match status" value="1"/>
</dbReference>
<dbReference type="AlphaFoldDB" id="A0A662YSR5"/>
<evidence type="ECO:0000256" key="6">
    <source>
        <dbReference type="ARBA" id="ARBA00023242"/>
    </source>
</evidence>
<feature type="region of interest" description="Disordered" evidence="7">
    <location>
        <begin position="286"/>
        <end position="396"/>
    </location>
</feature>
<dbReference type="PANTHER" id="PTHR12247">
    <property type="entry name" value="POLYCOMB GROUP PROTEIN"/>
    <property type="match status" value="1"/>
</dbReference>
<dbReference type="GO" id="GO:0003682">
    <property type="term" value="F:chromatin binding"/>
    <property type="evidence" value="ECO:0007669"/>
    <property type="project" value="TreeGrafter"/>
</dbReference>
<dbReference type="SMART" id="SM00454">
    <property type="entry name" value="SAM"/>
    <property type="match status" value="1"/>
</dbReference>
<protein>
    <submittedName>
        <fullName evidence="9">Sex comb on midleg-like protein 2</fullName>
    </submittedName>
</protein>
<keyword evidence="6" id="KW-0539">Nucleus</keyword>
<accession>A0A662YSR5</accession>
<dbReference type="InterPro" id="IPR050548">
    <property type="entry name" value="PcG_chromatin_remod_factors"/>
</dbReference>
<comment type="subcellular location">
    <subcellularLocation>
        <location evidence="1">Nucleus</location>
    </subcellularLocation>
</comment>
<evidence type="ECO:0000256" key="4">
    <source>
        <dbReference type="ARBA" id="ARBA00023015"/>
    </source>
</evidence>
<dbReference type="PROSITE" id="PS50105">
    <property type="entry name" value="SAM_DOMAIN"/>
    <property type="match status" value="1"/>
</dbReference>
<comment type="similarity">
    <text evidence="2">Belongs to the SCM family.</text>
</comment>
<dbReference type="FunFam" id="1.10.150.50:FF:000018">
    <property type="entry name" value="Polycomb protein scmh1 isoform 4"/>
    <property type="match status" value="1"/>
</dbReference>
<dbReference type="InterPro" id="IPR038348">
    <property type="entry name" value="SLED_sf"/>
</dbReference>
<evidence type="ECO:0000259" key="8">
    <source>
        <dbReference type="PROSITE" id="PS50105"/>
    </source>
</evidence>
<feature type="domain" description="SAM" evidence="8">
    <location>
        <begin position="439"/>
        <end position="505"/>
    </location>
</feature>
<evidence type="ECO:0000256" key="3">
    <source>
        <dbReference type="ARBA" id="ARBA00022491"/>
    </source>
</evidence>
<dbReference type="EMBL" id="SCEB01000524">
    <property type="protein sequence ID" value="RXM98911.1"/>
    <property type="molecule type" value="Genomic_DNA"/>
</dbReference>
<evidence type="ECO:0000256" key="5">
    <source>
        <dbReference type="ARBA" id="ARBA00023163"/>
    </source>
</evidence>
<dbReference type="CDD" id="cd09578">
    <property type="entry name" value="SAM_Scm"/>
    <property type="match status" value="1"/>
</dbReference>
<evidence type="ECO:0000256" key="7">
    <source>
        <dbReference type="SAM" id="MobiDB-lite"/>
    </source>
</evidence>
<sequence>MYKIKPAISCVKPSKELESCAVGFTETLLGTHPNFPKRKPRVVQSSILTAAPAAALEPKFNSTALPKDGPNHLNTNPAVVSTVCVYVNKHGNCGPHLDRKQVQQLSDHFGPGPVNIVLQQAVQACVDCAYQPKIVFNFLKTGQHGLCVYVNKHGNCGPHLDRKQVQQLSDHFGPGPVNIVLQQAVQACVDCAYQPKIVFNFLKTGQHGGEVITASFDGGKHQVQLPSVNSASFVLRFLEMLCHSMQCENLFSSQPFSPYLGATHSHAEFERSKSVKEEMSEALTINRGTKRFSKDSPPYTAALSPKLPRTEAHPSEETLLHDENGLLKEHRFSEESMDSASNSMNPRSPALRNPAEYRPQGSSPCYRSSHLPVGAASSSAPTPPLRRISNPAGGSANCHEVNISRMQRRVEAASSTTGPDLQLTDRETPRVPNKNPSVWSIDEVMQFVRDADPQALAPHAELFRKHEIDGKALMLLRSDMIMKYMGLKLGPALKLCYHIERLKQSKY</sequence>
<gene>
    <name evidence="9" type="ORF">EOD39_12459</name>
</gene>
<evidence type="ECO:0000256" key="2">
    <source>
        <dbReference type="ARBA" id="ARBA00008469"/>
    </source>
</evidence>
<dbReference type="SUPFAM" id="SSF47769">
    <property type="entry name" value="SAM/Pointed domain"/>
    <property type="match status" value="1"/>
</dbReference>
<dbReference type="Pfam" id="PF00536">
    <property type="entry name" value="SAM_1"/>
    <property type="match status" value="1"/>
</dbReference>
<comment type="caution">
    <text evidence="9">The sequence shown here is derived from an EMBL/GenBank/DDBJ whole genome shotgun (WGS) entry which is preliminary data.</text>
</comment>
<organism evidence="9 10">
    <name type="scientific">Acipenser ruthenus</name>
    <name type="common">Sterlet sturgeon</name>
    <dbReference type="NCBI Taxonomy" id="7906"/>
    <lineage>
        <taxon>Eukaryota</taxon>
        <taxon>Metazoa</taxon>
        <taxon>Chordata</taxon>
        <taxon>Craniata</taxon>
        <taxon>Vertebrata</taxon>
        <taxon>Euteleostomi</taxon>
        <taxon>Actinopterygii</taxon>
        <taxon>Chondrostei</taxon>
        <taxon>Acipenseriformes</taxon>
        <taxon>Acipenseridae</taxon>
        <taxon>Acipenser</taxon>
    </lineage>
</organism>
<feature type="region of interest" description="Disordered" evidence="7">
    <location>
        <begin position="412"/>
        <end position="435"/>
    </location>
</feature>
<name>A0A662YSR5_ACIRT</name>
<keyword evidence="4" id="KW-0805">Transcription regulation</keyword>
<dbReference type="Pfam" id="PF12140">
    <property type="entry name" value="SLED"/>
    <property type="match status" value="2"/>
</dbReference>
<dbReference type="Gene3D" id="3.90.1150.190">
    <property type="entry name" value="SLED domain"/>
    <property type="match status" value="2"/>
</dbReference>
<reference evidence="9 10" key="1">
    <citation type="submission" date="2019-01" db="EMBL/GenBank/DDBJ databases">
        <title>Draft Genome and Complete Hox-Cluster Characterization of the Sterlet Sturgeon (Acipenser ruthenus).</title>
        <authorList>
            <person name="Wei Q."/>
        </authorList>
    </citation>
    <scope>NUCLEOTIDE SEQUENCE [LARGE SCALE GENOMIC DNA]</scope>
    <source>
        <strain evidence="9">WHYD16114868_AA</strain>
        <tissue evidence="9">Blood</tissue>
    </source>
</reference>
<dbReference type="GO" id="GO:0005634">
    <property type="term" value="C:nucleus"/>
    <property type="evidence" value="ECO:0007669"/>
    <property type="project" value="UniProtKB-SubCell"/>
</dbReference>